<comment type="similarity">
    <text evidence="2 13 14">Belongs to the TonB-dependent receptor family.</text>
</comment>
<evidence type="ECO:0000256" key="8">
    <source>
        <dbReference type="ARBA" id="ARBA00023004"/>
    </source>
</evidence>
<evidence type="ECO:0000256" key="10">
    <source>
        <dbReference type="ARBA" id="ARBA00023077"/>
    </source>
</evidence>
<keyword evidence="12 13" id="KW-0998">Cell outer membrane</keyword>
<keyword evidence="7" id="KW-0732">Signal</keyword>
<dbReference type="InterPro" id="IPR010105">
    <property type="entry name" value="TonB_sidphr_rcpt"/>
</dbReference>
<sequence>MQVIPRQVIDDQGAIRITEALRNVSGVSFGTGAGRTDTFVIRGFAANQFQNGFLDDFNASISFRESANIERIEVVKGPASVLFGRAEPSGIINLITKQPLNKPYAALDFTIGSYSFYRPTLDLSGPLTADGALAYRLNLAYEDAGSFREGLPTARRIFVAPVLRWRLGPDTTLTFEGEHLRDSPRPYDQGLVAVGDGVAAVPFTRYIGNPGSLDINQSRVYAILEHRFEPSLSMRTALRYTALRDQPTPYNPLTGAGQVLADNRTALIGQTSNDGRTFETYFMQNDLTWKFNTGSVGHTALFGLEFGRLGLRTLFDSSPGGTLDIFNPVYPVDNFGAPQRVSDSISRIGTFGVYLQDQIALFENVQLVLSGRYDTYSADDFNFLRQTQTATYAEAFSPRVGLLYQPASNVSLFANFSQSFTPVTGLSATGTPFLPQRGTGYEVGAKAELAGGRLFANLALYDIAKRNILTADPANPLFSIQVGEQQSQGIEFDIAGERLPGWNVIASYAYTDAHVSQDNVVAVGNLLPNAPLHSGSFWTTYRFRPESALSGLGFGLGVFAAGERTGDLQNSFTLPGYARTDAAVYYAQGNFRSALNFKNLFDVRYFPGADLRTRIAVGQPFTVQATIGWQF</sequence>
<dbReference type="SUPFAM" id="SSF56935">
    <property type="entry name" value="Porins"/>
    <property type="match status" value="1"/>
</dbReference>
<reference evidence="17 18" key="1">
    <citation type="journal article" date="2021" name="Genome Biol. Evol.">
        <title>Complete Genome Sequencing of a Novel Gloeobacter Species from a Waterfall Cave in Mexico.</title>
        <authorList>
            <person name="Saw J.H."/>
            <person name="Cardona T."/>
            <person name="Montejano G."/>
        </authorList>
    </citation>
    <scope>NUCLEOTIDE SEQUENCE [LARGE SCALE GENOMIC DNA]</scope>
    <source>
        <strain evidence="17">MG652769</strain>
    </source>
</reference>
<dbReference type="NCBIfam" id="TIGR01783">
    <property type="entry name" value="TonB-siderophor"/>
    <property type="match status" value="1"/>
</dbReference>
<keyword evidence="11 13" id="KW-0472">Membrane</keyword>
<evidence type="ECO:0000256" key="5">
    <source>
        <dbReference type="ARBA" id="ARBA00022496"/>
    </source>
</evidence>
<proteinExistence type="inferred from homology"/>
<evidence type="ECO:0000256" key="14">
    <source>
        <dbReference type="RuleBase" id="RU003357"/>
    </source>
</evidence>
<feature type="domain" description="TonB-dependent receptor plug" evidence="16">
    <location>
        <begin position="2"/>
        <end position="91"/>
    </location>
</feature>
<keyword evidence="10 14" id="KW-0798">TonB box</keyword>
<evidence type="ECO:0000256" key="6">
    <source>
        <dbReference type="ARBA" id="ARBA00022692"/>
    </source>
</evidence>
<comment type="subcellular location">
    <subcellularLocation>
        <location evidence="1 13">Cell outer membrane</location>
        <topology evidence="1 13">Multi-pass membrane protein</topology>
    </subcellularLocation>
</comment>
<evidence type="ECO:0000256" key="2">
    <source>
        <dbReference type="ARBA" id="ARBA00009810"/>
    </source>
</evidence>
<evidence type="ECO:0000256" key="1">
    <source>
        <dbReference type="ARBA" id="ARBA00004571"/>
    </source>
</evidence>
<dbReference type="EMBL" id="CP063845">
    <property type="protein sequence ID" value="UFP97057.1"/>
    <property type="molecule type" value="Genomic_DNA"/>
</dbReference>
<dbReference type="InterPro" id="IPR037066">
    <property type="entry name" value="Plug_dom_sf"/>
</dbReference>
<organism evidence="17 18">
    <name type="scientific">Gloeobacter morelensis MG652769</name>
    <dbReference type="NCBI Taxonomy" id="2781736"/>
    <lineage>
        <taxon>Bacteria</taxon>
        <taxon>Bacillati</taxon>
        <taxon>Cyanobacteriota</taxon>
        <taxon>Cyanophyceae</taxon>
        <taxon>Gloeobacterales</taxon>
        <taxon>Gloeobacteraceae</taxon>
        <taxon>Gloeobacter</taxon>
        <taxon>Gloeobacter morelensis</taxon>
    </lineage>
</organism>
<keyword evidence="8" id="KW-0408">Iron</keyword>
<dbReference type="Pfam" id="PF07715">
    <property type="entry name" value="Plug"/>
    <property type="match status" value="1"/>
</dbReference>
<name>A0ABY3PU59_9CYAN</name>
<dbReference type="PANTHER" id="PTHR32552">
    <property type="entry name" value="FERRICHROME IRON RECEPTOR-RELATED"/>
    <property type="match status" value="1"/>
</dbReference>
<evidence type="ECO:0000256" key="11">
    <source>
        <dbReference type="ARBA" id="ARBA00023136"/>
    </source>
</evidence>
<protein>
    <submittedName>
        <fullName evidence="17">TonB-dependent siderophore receptor</fullName>
    </submittedName>
</protein>
<keyword evidence="4 13" id="KW-1134">Transmembrane beta strand</keyword>
<keyword evidence="5" id="KW-0410">Iron transport</keyword>
<dbReference type="InterPro" id="IPR012910">
    <property type="entry name" value="Plug_dom"/>
</dbReference>
<keyword evidence="17" id="KW-0675">Receptor</keyword>
<evidence type="ECO:0000259" key="15">
    <source>
        <dbReference type="Pfam" id="PF00593"/>
    </source>
</evidence>
<accession>A0ABY3PU59</accession>
<dbReference type="InterPro" id="IPR000531">
    <property type="entry name" value="Beta-barrel_TonB"/>
</dbReference>
<dbReference type="Gene3D" id="2.170.130.10">
    <property type="entry name" value="TonB-dependent receptor, plug domain"/>
    <property type="match status" value="1"/>
</dbReference>
<dbReference type="CDD" id="cd01347">
    <property type="entry name" value="ligand_gated_channel"/>
    <property type="match status" value="1"/>
</dbReference>
<evidence type="ECO:0000313" key="18">
    <source>
        <dbReference type="Proteomes" id="UP001054846"/>
    </source>
</evidence>
<dbReference type="PROSITE" id="PS52016">
    <property type="entry name" value="TONB_DEPENDENT_REC_3"/>
    <property type="match status" value="1"/>
</dbReference>
<dbReference type="Proteomes" id="UP001054846">
    <property type="component" value="Chromosome"/>
</dbReference>
<evidence type="ECO:0000256" key="13">
    <source>
        <dbReference type="PROSITE-ProRule" id="PRU01360"/>
    </source>
</evidence>
<dbReference type="InterPro" id="IPR036942">
    <property type="entry name" value="Beta-barrel_TonB_sf"/>
</dbReference>
<keyword evidence="3 13" id="KW-0813">Transport</keyword>
<evidence type="ECO:0000256" key="7">
    <source>
        <dbReference type="ARBA" id="ARBA00022729"/>
    </source>
</evidence>
<gene>
    <name evidence="17" type="ORF">ISF26_19020</name>
</gene>
<evidence type="ECO:0000313" key="17">
    <source>
        <dbReference type="EMBL" id="UFP97057.1"/>
    </source>
</evidence>
<dbReference type="Pfam" id="PF00593">
    <property type="entry name" value="TonB_dep_Rec_b-barrel"/>
    <property type="match status" value="1"/>
</dbReference>
<evidence type="ECO:0000256" key="9">
    <source>
        <dbReference type="ARBA" id="ARBA00023065"/>
    </source>
</evidence>
<feature type="domain" description="TonB-dependent receptor-like beta-barrel" evidence="15">
    <location>
        <begin position="165"/>
        <end position="600"/>
    </location>
</feature>
<evidence type="ECO:0000256" key="3">
    <source>
        <dbReference type="ARBA" id="ARBA00022448"/>
    </source>
</evidence>
<dbReference type="Gene3D" id="2.40.170.20">
    <property type="entry name" value="TonB-dependent receptor, beta-barrel domain"/>
    <property type="match status" value="1"/>
</dbReference>
<evidence type="ECO:0000256" key="4">
    <source>
        <dbReference type="ARBA" id="ARBA00022452"/>
    </source>
</evidence>
<keyword evidence="18" id="KW-1185">Reference proteome</keyword>
<keyword evidence="6 13" id="KW-0812">Transmembrane</keyword>
<keyword evidence="9" id="KW-0406">Ion transport</keyword>
<evidence type="ECO:0000259" key="16">
    <source>
        <dbReference type="Pfam" id="PF07715"/>
    </source>
</evidence>
<dbReference type="InterPro" id="IPR039426">
    <property type="entry name" value="TonB-dep_rcpt-like"/>
</dbReference>
<evidence type="ECO:0000256" key="12">
    <source>
        <dbReference type="ARBA" id="ARBA00023237"/>
    </source>
</evidence>
<dbReference type="PANTHER" id="PTHR32552:SF68">
    <property type="entry name" value="FERRICHROME OUTER MEMBRANE TRANSPORTER_PHAGE RECEPTOR"/>
    <property type="match status" value="1"/>
</dbReference>